<gene>
    <name evidence="3" type="ORF">ABFV83_08120</name>
</gene>
<evidence type="ECO:0000313" key="3">
    <source>
        <dbReference type="EMBL" id="XBS55739.1"/>
    </source>
</evidence>
<proteinExistence type="predicted"/>
<sequence length="271" mass="30522">MKVGLIQMPVTSEKEKNLSYAVQSIYECTKQGAELVILPEMFMCPYSNKNFPVYAEQAGEQTWKMLSDAAKNNCVFLIGGSMPERDGNQIFNTSFVFDPAGNEIARHRKIHLFEIDVKGGQRFKESDVFSAGNSITMLEAFGIKIGLCLCFDMRFPELSRIMTLKDAQMIVVPASFNMITGPAHWELLFRQRAVDNQLYTIGVAPARDENGPYISYGNSIVVSPWGDIVYRADEKPTTAVIDINLEVNKNIRSKLPLLSARRTDLYKVEEI</sequence>
<dbReference type="InterPro" id="IPR045254">
    <property type="entry name" value="Nit1/2_C-N_Hydrolase"/>
</dbReference>
<dbReference type="CDD" id="cd07572">
    <property type="entry name" value="nit"/>
    <property type="match status" value="1"/>
</dbReference>
<dbReference type="GO" id="GO:0050152">
    <property type="term" value="F:omega-amidase activity"/>
    <property type="evidence" value="ECO:0007669"/>
    <property type="project" value="TreeGrafter"/>
</dbReference>
<name>A0AAU7PU69_9FIRM</name>
<keyword evidence="1 3" id="KW-0378">Hydrolase</keyword>
<dbReference type="EMBL" id="CP157940">
    <property type="protein sequence ID" value="XBS55739.1"/>
    <property type="molecule type" value="Genomic_DNA"/>
</dbReference>
<dbReference type="PANTHER" id="PTHR23088:SF30">
    <property type="entry name" value="OMEGA-AMIDASE NIT2"/>
    <property type="match status" value="1"/>
</dbReference>
<dbReference type="InterPro" id="IPR003010">
    <property type="entry name" value="C-N_Hydrolase"/>
</dbReference>
<protein>
    <submittedName>
        <fullName evidence="3">Carbon-nitrogen hydrolase family protein</fullName>
    </submittedName>
</protein>
<feature type="domain" description="CN hydrolase" evidence="2">
    <location>
        <begin position="1"/>
        <end position="245"/>
    </location>
</feature>
<accession>A0AAU7PU69</accession>
<evidence type="ECO:0000256" key="1">
    <source>
        <dbReference type="ARBA" id="ARBA00022801"/>
    </source>
</evidence>
<dbReference type="PROSITE" id="PS50263">
    <property type="entry name" value="CN_HYDROLASE"/>
    <property type="match status" value="1"/>
</dbReference>
<dbReference type="InterPro" id="IPR036526">
    <property type="entry name" value="C-N_Hydrolase_sf"/>
</dbReference>
<dbReference type="GO" id="GO:0006541">
    <property type="term" value="P:glutamine metabolic process"/>
    <property type="evidence" value="ECO:0007669"/>
    <property type="project" value="TreeGrafter"/>
</dbReference>
<dbReference type="RefSeq" id="WP_349948389.1">
    <property type="nucleotide sequence ID" value="NZ_CP157940.1"/>
</dbReference>
<dbReference type="Gene3D" id="3.60.110.10">
    <property type="entry name" value="Carbon-nitrogen hydrolase"/>
    <property type="match status" value="1"/>
</dbReference>
<dbReference type="Pfam" id="PF00795">
    <property type="entry name" value="CN_hydrolase"/>
    <property type="match status" value="1"/>
</dbReference>
<organism evidence="3">
    <name type="scientific">Lacrimispora sp. BS-2</name>
    <dbReference type="NCBI Taxonomy" id="3151850"/>
    <lineage>
        <taxon>Bacteria</taxon>
        <taxon>Bacillati</taxon>
        <taxon>Bacillota</taxon>
        <taxon>Clostridia</taxon>
        <taxon>Lachnospirales</taxon>
        <taxon>Lachnospiraceae</taxon>
        <taxon>Lacrimispora</taxon>
    </lineage>
</organism>
<dbReference type="AlphaFoldDB" id="A0AAU7PU69"/>
<dbReference type="GO" id="GO:0006528">
    <property type="term" value="P:asparagine metabolic process"/>
    <property type="evidence" value="ECO:0007669"/>
    <property type="project" value="TreeGrafter"/>
</dbReference>
<evidence type="ECO:0000259" key="2">
    <source>
        <dbReference type="PROSITE" id="PS50263"/>
    </source>
</evidence>
<dbReference type="PANTHER" id="PTHR23088">
    <property type="entry name" value="NITRILASE-RELATED"/>
    <property type="match status" value="1"/>
</dbReference>
<dbReference type="GO" id="GO:0006107">
    <property type="term" value="P:oxaloacetate metabolic process"/>
    <property type="evidence" value="ECO:0007669"/>
    <property type="project" value="TreeGrafter"/>
</dbReference>
<reference evidence="3" key="1">
    <citation type="submission" date="2024-06" db="EMBL/GenBank/DDBJ databases">
        <title>Lacrimispora cavernae sp. nov., a novel anaerobe isolated from bat guano pile inside a cave.</title>
        <authorList>
            <person name="Miller S.L."/>
            <person name="Lu N."/>
            <person name="King J."/>
            <person name="Sankaranarayanan K."/>
            <person name="Lawson P.A."/>
        </authorList>
    </citation>
    <scope>NUCLEOTIDE SEQUENCE</scope>
    <source>
        <strain evidence="3">BS-2</strain>
    </source>
</reference>
<dbReference type="SUPFAM" id="SSF56317">
    <property type="entry name" value="Carbon-nitrogen hydrolase"/>
    <property type="match status" value="1"/>
</dbReference>